<dbReference type="AlphaFoldDB" id="A0ABD0LAL0"/>
<evidence type="ECO:0000256" key="5">
    <source>
        <dbReference type="ARBA" id="ARBA00022737"/>
    </source>
</evidence>
<keyword evidence="6 11" id="KW-0106">Calcium</keyword>
<dbReference type="FunFam" id="2.60.40.60:FF:000004">
    <property type="entry name" value="Protocadherin 1 gamma 2"/>
    <property type="match status" value="1"/>
</dbReference>
<evidence type="ECO:0000256" key="9">
    <source>
        <dbReference type="ARBA" id="ARBA00023136"/>
    </source>
</evidence>
<dbReference type="Proteomes" id="UP001519460">
    <property type="component" value="Unassembled WGS sequence"/>
</dbReference>
<evidence type="ECO:0000259" key="14">
    <source>
        <dbReference type="PROSITE" id="PS50268"/>
    </source>
</evidence>
<dbReference type="PRINTS" id="PR00205">
    <property type="entry name" value="CADHERIN"/>
</dbReference>
<feature type="domain" description="Cadherin" evidence="14">
    <location>
        <begin position="238"/>
        <end position="345"/>
    </location>
</feature>
<dbReference type="InterPro" id="IPR015919">
    <property type="entry name" value="Cadherin-like_sf"/>
</dbReference>
<feature type="region of interest" description="Disordered" evidence="12">
    <location>
        <begin position="996"/>
        <end position="1018"/>
    </location>
</feature>
<sequence length="1197" mass="131004">MLFTTTRVRGQDISLLYALQEEQAAGVFVGDVAQDSNIQNLGSEQELRDLTFRFLGEGGDAASNFRIDSSSGVLTTGVVLDRETLCRFQIECRLSFRLAAQSTLGLFFKIIDVAVMVNDVNDNSPIFTPDVTELTIMEDADFGDVFPLPNAIDADTGANNSVQYYSLLASDAPFSLQFQGTSLDAGLWLRLTGALDRETVNSYRLLVVATDGGQPVRTGTLTINVQVGDVNDHGPTWEQAQYTVNVSEIAALNTVVMTLVAYDADSGNNGLVTYRFTPLQPASALGLFALNGTTGELSVAKPLDDYAGQTYTLEVEARDSGSPFKSSRTDVIIRVLDTHNSRPEIILSVFGEGTVAELSEFSDLGRVVAHIALRDPDSGLNGIVQCSEEAEHFQLQAMAVGQYKVILSKPLDRESRDHHVVNITCQDAGNPPLAATKSFTVKVLDENDHTPVFTQSMFQARINESAAGSNDRDVYVTMVTATDADEGENSRLGYRVIDDPRNEFRVDGNGTVFAVRGLDRETGGSQRYLRIIAFDHGAIANTATSTIFLTVNDVNDNAPEFTDPHPVFFVSEGAPLTSFVGNVSAKDDDAEENAIVLFRIHPNDEGRVPFKVITDGVIKTEAILDRETRERYTDVNNTVHVPHTLSPNTIVTSVKAVDRDAGRNRMLVYSRDSRNGTRFFDVMPENGQVILMRALSERDVGEHVMTVVAHDQGYPTQLANQTLLYIQVYRGNYSAISGDDDDETFRNTLLVVIIVAVTIVLSVAVVVTMVLMRHNDRQRRLYRAKEEEAKVDASLKELTHHHIALSQECSGSSAGSDVSATSSDRRRKEVSFSLDEDNNITPGSAAMMFEKVAADSFDPIPEMTPNQVEAITVVGYACYRDNGNTVASCKHSDLNTLVGILRTQHKLRHIRHERQRCLLEPRGQDDNMSEVSCDVSTSDSGRGGSDVEMHSHGGASKESDWCLKTSVLHLLIAIAFRNSSDGLGIAEQLSLGGDNSFGSQRGMQSAHPLDVRSKHPHQRSVTFDLCPTTFSPRGSGRLTTFPVGNSYSDNTDSRNLVTFSSFSPVARYDAPSQSLSPSTSSSLTSSRRQKPASARQSRDSRDFDRDSYPHPQPASSRYGEGEEGSYVDLQSHSRRPRADGDYMDMSGATYNASQHSTTTTGTWDGDTTTSGSYTVDPHELAQEIDKLFFDQPKDVVV</sequence>
<dbReference type="GO" id="GO:0005509">
    <property type="term" value="F:calcium ion binding"/>
    <property type="evidence" value="ECO:0007669"/>
    <property type="project" value="UniProtKB-UniRule"/>
</dbReference>
<dbReference type="InterPro" id="IPR002126">
    <property type="entry name" value="Cadherin-like_dom"/>
</dbReference>
<feature type="domain" description="Cadherin" evidence="14">
    <location>
        <begin position="633"/>
        <end position="745"/>
    </location>
</feature>
<dbReference type="PROSITE" id="PS00232">
    <property type="entry name" value="CADHERIN_1"/>
    <property type="match status" value="3"/>
</dbReference>
<evidence type="ECO:0000256" key="2">
    <source>
        <dbReference type="ARBA" id="ARBA00022475"/>
    </source>
</evidence>
<comment type="subcellular location">
    <subcellularLocation>
        <location evidence="1">Cell membrane</location>
        <topology evidence="1">Single-pass type I membrane protein</topology>
    </subcellularLocation>
</comment>
<dbReference type="InterPro" id="IPR020894">
    <property type="entry name" value="Cadherin_CS"/>
</dbReference>
<dbReference type="GO" id="GO:0005886">
    <property type="term" value="C:plasma membrane"/>
    <property type="evidence" value="ECO:0007669"/>
    <property type="project" value="UniProtKB-SubCell"/>
</dbReference>
<evidence type="ECO:0000256" key="11">
    <source>
        <dbReference type="PROSITE-ProRule" id="PRU00043"/>
    </source>
</evidence>
<feature type="transmembrane region" description="Helical" evidence="13">
    <location>
        <begin position="749"/>
        <end position="772"/>
    </location>
</feature>
<keyword evidence="7" id="KW-0130">Cell adhesion</keyword>
<dbReference type="SMART" id="SM00112">
    <property type="entry name" value="CA"/>
    <property type="match status" value="6"/>
</dbReference>
<reference evidence="15 16" key="1">
    <citation type="journal article" date="2023" name="Sci. Data">
        <title>Genome assembly of the Korean intertidal mud-creeper Batillaria attramentaria.</title>
        <authorList>
            <person name="Patra A.K."/>
            <person name="Ho P.T."/>
            <person name="Jun S."/>
            <person name="Lee S.J."/>
            <person name="Kim Y."/>
            <person name="Won Y.J."/>
        </authorList>
    </citation>
    <scope>NUCLEOTIDE SEQUENCE [LARGE SCALE GENOMIC DNA]</scope>
    <source>
        <strain evidence="15">Wonlab-2016</strain>
    </source>
</reference>
<evidence type="ECO:0000256" key="6">
    <source>
        <dbReference type="ARBA" id="ARBA00022837"/>
    </source>
</evidence>
<dbReference type="GO" id="GO:0007155">
    <property type="term" value="P:cell adhesion"/>
    <property type="evidence" value="ECO:0007669"/>
    <property type="project" value="UniProtKB-KW"/>
</dbReference>
<evidence type="ECO:0000313" key="15">
    <source>
        <dbReference type="EMBL" id="KAK7496601.1"/>
    </source>
</evidence>
<dbReference type="Gene3D" id="2.60.40.60">
    <property type="entry name" value="Cadherins"/>
    <property type="match status" value="7"/>
</dbReference>
<proteinExistence type="predicted"/>
<dbReference type="InterPro" id="IPR039808">
    <property type="entry name" value="Cadherin"/>
</dbReference>
<dbReference type="FunFam" id="2.60.40.60:FF:000002">
    <property type="entry name" value="Protocadherin alpha 2"/>
    <property type="match status" value="1"/>
</dbReference>
<evidence type="ECO:0000313" key="16">
    <source>
        <dbReference type="Proteomes" id="UP001519460"/>
    </source>
</evidence>
<feature type="compositionally biased region" description="Low complexity" evidence="12">
    <location>
        <begin position="1071"/>
        <end position="1086"/>
    </location>
</feature>
<feature type="domain" description="Cadherin" evidence="14">
    <location>
        <begin position="128"/>
        <end position="237"/>
    </location>
</feature>
<evidence type="ECO:0000256" key="13">
    <source>
        <dbReference type="SAM" id="Phobius"/>
    </source>
</evidence>
<keyword evidence="5" id="KW-0677">Repeat</keyword>
<dbReference type="CDD" id="cd11304">
    <property type="entry name" value="Cadherin_repeat"/>
    <property type="match status" value="7"/>
</dbReference>
<feature type="domain" description="Cadherin" evidence="14">
    <location>
        <begin position="570"/>
        <end position="633"/>
    </location>
</feature>
<feature type="compositionally biased region" description="Basic and acidic residues" evidence="12">
    <location>
        <begin position="1096"/>
        <end position="1108"/>
    </location>
</feature>
<gene>
    <name evidence="15" type="ORF">BaRGS_00012253</name>
</gene>
<dbReference type="PROSITE" id="PS50268">
    <property type="entry name" value="CADHERIN_2"/>
    <property type="match status" value="7"/>
</dbReference>
<evidence type="ECO:0000256" key="12">
    <source>
        <dbReference type="SAM" id="MobiDB-lite"/>
    </source>
</evidence>
<comment type="caution">
    <text evidence="15">The sequence shown here is derived from an EMBL/GenBank/DDBJ whole genome shotgun (WGS) entry which is preliminary data.</text>
</comment>
<keyword evidence="10" id="KW-0325">Glycoprotein</keyword>
<dbReference type="SUPFAM" id="SSF49313">
    <property type="entry name" value="Cadherin-like"/>
    <property type="match status" value="7"/>
</dbReference>
<keyword evidence="16" id="KW-1185">Reference proteome</keyword>
<name>A0ABD0LAL0_9CAEN</name>
<feature type="region of interest" description="Disordered" evidence="12">
    <location>
        <begin position="1067"/>
        <end position="1170"/>
    </location>
</feature>
<organism evidence="15 16">
    <name type="scientific">Batillaria attramentaria</name>
    <dbReference type="NCBI Taxonomy" id="370345"/>
    <lineage>
        <taxon>Eukaryota</taxon>
        <taxon>Metazoa</taxon>
        <taxon>Spiralia</taxon>
        <taxon>Lophotrochozoa</taxon>
        <taxon>Mollusca</taxon>
        <taxon>Gastropoda</taxon>
        <taxon>Caenogastropoda</taxon>
        <taxon>Sorbeoconcha</taxon>
        <taxon>Cerithioidea</taxon>
        <taxon>Batillariidae</taxon>
        <taxon>Batillaria</taxon>
    </lineage>
</organism>
<accession>A0ABD0LAL0</accession>
<evidence type="ECO:0000256" key="4">
    <source>
        <dbReference type="ARBA" id="ARBA00022729"/>
    </source>
</evidence>
<protein>
    <recommendedName>
        <fullName evidence="14">Cadherin domain-containing protein</fullName>
    </recommendedName>
</protein>
<feature type="region of interest" description="Disordered" evidence="12">
    <location>
        <begin position="808"/>
        <end position="838"/>
    </location>
</feature>
<feature type="domain" description="Cadherin" evidence="14">
    <location>
        <begin position="356"/>
        <end position="453"/>
    </location>
</feature>
<evidence type="ECO:0000256" key="1">
    <source>
        <dbReference type="ARBA" id="ARBA00004251"/>
    </source>
</evidence>
<evidence type="ECO:0000256" key="7">
    <source>
        <dbReference type="ARBA" id="ARBA00022889"/>
    </source>
</evidence>
<dbReference type="PANTHER" id="PTHR24027">
    <property type="entry name" value="CADHERIN-23"/>
    <property type="match status" value="1"/>
</dbReference>
<dbReference type="Pfam" id="PF00028">
    <property type="entry name" value="Cadherin"/>
    <property type="match status" value="6"/>
</dbReference>
<keyword evidence="8 13" id="KW-1133">Transmembrane helix</keyword>
<keyword evidence="2" id="KW-1003">Cell membrane</keyword>
<feature type="domain" description="Cadherin" evidence="14">
    <location>
        <begin position="33"/>
        <end position="127"/>
    </location>
</feature>
<keyword evidence="4" id="KW-0732">Signal</keyword>
<dbReference type="PANTHER" id="PTHR24027:SF438">
    <property type="entry name" value="CADHERIN 23"/>
    <property type="match status" value="1"/>
</dbReference>
<dbReference type="InterPro" id="IPR013164">
    <property type="entry name" value="Cadherin_N"/>
</dbReference>
<feature type="region of interest" description="Disordered" evidence="12">
    <location>
        <begin position="921"/>
        <end position="953"/>
    </location>
</feature>
<evidence type="ECO:0000256" key="3">
    <source>
        <dbReference type="ARBA" id="ARBA00022692"/>
    </source>
</evidence>
<feature type="compositionally biased region" description="Low complexity" evidence="12">
    <location>
        <begin position="1156"/>
        <end position="1170"/>
    </location>
</feature>
<feature type="domain" description="Cadherin" evidence="14">
    <location>
        <begin position="454"/>
        <end position="561"/>
    </location>
</feature>
<evidence type="ECO:0000256" key="10">
    <source>
        <dbReference type="ARBA" id="ARBA00023180"/>
    </source>
</evidence>
<dbReference type="Pfam" id="PF08266">
    <property type="entry name" value="Cadherin_2"/>
    <property type="match status" value="1"/>
</dbReference>
<dbReference type="EMBL" id="JACVVK020000066">
    <property type="protein sequence ID" value="KAK7496601.1"/>
    <property type="molecule type" value="Genomic_DNA"/>
</dbReference>
<dbReference type="FunFam" id="2.60.40.60:FF:000007">
    <property type="entry name" value="Protocadherin alpha 2"/>
    <property type="match status" value="1"/>
</dbReference>
<keyword evidence="3 13" id="KW-0812">Transmembrane</keyword>
<feature type="compositionally biased region" description="Low complexity" evidence="12">
    <location>
        <begin position="810"/>
        <end position="822"/>
    </location>
</feature>
<evidence type="ECO:0000256" key="8">
    <source>
        <dbReference type="ARBA" id="ARBA00022989"/>
    </source>
</evidence>
<keyword evidence="9 13" id="KW-0472">Membrane</keyword>